<evidence type="ECO:0000313" key="3">
    <source>
        <dbReference type="Proteomes" id="UP000789759"/>
    </source>
</evidence>
<keyword evidence="3" id="KW-1185">Reference proteome</keyword>
<dbReference type="EMBL" id="CAJVQA010067161">
    <property type="protein sequence ID" value="CAG8831907.1"/>
    <property type="molecule type" value="Genomic_DNA"/>
</dbReference>
<dbReference type="AlphaFoldDB" id="A0A9N9PKV0"/>
<comment type="caution">
    <text evidence="2">The sequence shown here is derived from an EMBL/GenBank/DDBJ whole genome shotgun (WGS) entry which is preliminary data.</text>
</comment>
<evidence type="ECO:0000313" key="2">
    <source>
        <dbReference type="EMBL" id="CAG8831907.1"/>
    </source>
</evidence>
<keyword evidence="1" id="KW-1133">Transmembrane helix</keyword>
<protein>
    <submittedName>
        <fullName evidence="2">8222_t:CDS:1</fullName>
    </submittedName>
</protein>
<sequence length="80" mass="9048">DNEIRIGRIIVIVLTSIGIKLKVQFLYFGSKLPKNFLSSARAEESQNRELWLSEVTYLIDPSTVIGPVIVWLQDTSEPSD</sequence>
<organism evidence="2 3">
    <name type="scientific">Cetraspora pellucida</name>
    <dbReference type="NCBI Taxonomy" id="1433469"/>
    <lineage>
        <taxon>Eukaryota</taxon>
        <taxon>Fungi</taxon>
        <taxon>Fungi incertae sedis</taxon>
        <taxon>Mucoromycota</taxon>
        <taxon>Glomeromycotina</taxon>
        <taxon>Glomeromycetes</taxon>
        <taxon>Diversisporales</taxon>
        <taxon>Gigasporaceae</taxon>
        <taxon>Cetraspora</taxon>
    </lineage>
</organism>
<feature type="transmembrane region" description="Helical" evidence="1">
    <location>
        <begin position="6"/>
        <end position="28"/>
    </location>
</feature>
<gene>
    <name evidence="2" type="ORF">CPELLU_LOCUS20788</name>
</gene>
<keyword evidence="1" id="KW-0472">Membrane</keyword>
<evidence type="ECO:0000256" key="1">
    <source>
        <dbReference type="SAM" id="Phobius"/>
    </source>
</evidence>
<proteinExistence type="predicted"/>
<feature type="non-terminal residue" evidence="2">
    <location>
        <position position="1"/>
    </location>
</feature>
<keyword evidence="1" id="KW-0812">Transmembrane</keyword>
<accession>A0A9N9PKV0</accession>
<name>A0A9N9PKV0_9GLOM</name>
<dbReference type="Proteomes" id="UP000789759">
    <property type="component" value="Unassembled WGS sequence"/>
</dbReference>
<reference evidence="2" key="1">
    <citation type="submission" date="2021-06" db="EMBL/GenBank/DDBJ databases">
        <authorList>
            <person name="Kallberg Y."/>
            <person name="Tangrot J."/>
            <person name="Rosling A."/>
        </authorList>
    </citation>
    <scope>NUCLEOTIDE SEQUENCE</scope>
    <source>
        <strain evidence="2">FL966</strain>
    </source>
</reference>
<dbReference type="OrthoDB" id="2425851at2759"/>